<evidence type="ECO:0000313" key="4">
    <source>
        <dbReference type="Proteomes" id="UP000225277"/>
    </source>
</evidence>
<proteinExistence type="predicted"/>
<dbReference type="InterPro" id="IPR002413">
    <property type="entry name" value="V5_allergen-like"/>
</dbReference>
<dbReference type="PRINTS" id="PR00837">
    <property type="entry name" value="V5TPXLIKE"/>
</dbReference>
<dbReference type="PROSITE" id="PS01009">
    <property type="entry name" value="CRISP_1"/>
    <property type="match status" value="1"/>
</dbReference>
<dbReference type="Pfam" id="PF00188">
    <property type="entry name" value="CAP"/>
    <property type="match status" value="1"/>
</dbReference>
<gene>
    <name evidence="3" type="ORF">RCC_00796</name>
</gene>
<dbReference type="SUPFAM" id="SSF55797">
    <property type="entry name" value="PR-1-like"/>
    <property type="match status" value="1"/>
</dbReference>
<evidence type="ECO:0000259" key="2">
    <source>
        <dbReference type="SMART" id="SM00198"/>
    </source>
</evidence>
<keyword evidence="4" id="KW-1185">Reference proteome</keyword>
<feature type="signal peptide" evidence="1">
    <location>
        <begin position="1"/>
        <end position="16"/>
    </location>
</feature>
<dbReference type="EMBL" id="FJUY01000001">
    <property type="protein sequence ID" value="CZT14861.1"/>
    <property type="molecule type" value="Genomic_DNA"/>
</dbReference>
<dbReference type="SMART" id="SM00198">
    <property type="entry name" value="SCP"/>
    <property type="match status" value="1"/>
</dbReference>
<dbReference type="RefSeq" id="XP_023621758.1">
    <property type="nucleotide sequence ID" value="XM_023765990.1"/>
</dbReference>
<dbReference type="InterPro" id="IPR035940">
    <property type="entry name" value="CAP_sf"/>
</dbReference>
<dbReference type="GeneID" id="35596143"/>
<dbReference type="InterPro" id="IPR001283">
    <property type="entry name" value="CRISP-related"/>
</dbReference>
<dbReference type="OrthoDB" id="337038at2759"/>
<dbReference type="STRING" id="112498.A0A2D3UM61"/>
<sequence>MHWTLAISALAAAALAMPQRRQEESTSDIRTLTYNETVVFHHNLHRANHSSVNITWDEDLASTAQKIADICNFEHNMTVDGGNYGQNLAVGMPAENISYVISDLFYNLEAPLFADNYNMAQPPIEDSFAWGHFTQLVWNSTTRVGCATQHCTSGVENAIGISPHLTVCNYKSAGNVQSQYASNIGEPLGHPIATWANSTGVPACELLDCTTTPAQNES</sequence>
<dbReference type="InterPro" id="IPR018244">
    <property type="entry name" value="Allrgn_V5/Tpx1_CS"/>
</dbReference>
<keyword evidence="1" id="KW-0732">Signal</keyword>
<accession>A0A2D3UM61</accession>
<dbReference type="PANTHER" id="PTHR10334">
    <property type="entry name" value="CYSTEINE-RICH SECRETORY PROTEIN-RELATED"/>
    <property type="match status" value="1"/>
</dbReference>
<reference evidence="3 4" key="1">
    <citation type="submission" date="2016-03" db="EMBL/GenBank/DDBJ databases">
        <authorList>
            <person name="Ploux O."/>
        </authorList>
    </citation>
    <scope>NUCLEOTIDE SEQUENCE [LARGE SCALE GENOMIC DNA]</scope>
    <source>
        <strain evidence="3 4">URUG2</strain>
    </source>
</reference>
<dbReference type="Proteomes" id="UP000225277">
    <property type="component" value="Unassembled WGS sequence"/>
</dbReference>
<dbReference type="AlphaFoldDB" id="A0A2D3UM61"/>
<evidence type="ECO:0000313" key="3">
    <source>
        <dbReference type="EMBL" id="CZT14861.1"/>
    </source>
</evidence>
<organism evidence="3 4">
    <name type="scientific">Ramularia collo-cygni</name>
    <dbReference type="NCBI Taxonomy" id="112498"/>
    <lineage>
        <taxon>Eukaryota</taxon>
        <taxon>Fungi</taxon>
        <taxon>Dikarya</taxon>
        <taxon>Ascomycota</taxon>
        <taxon>Pezizomycotina</taxon>
        <taxon>Dothideomycetes</taxon>
        <taxon>Dothideomycetidae</taxon>
        <taxon>Mycosphaerellales</taxon>
        <taxon>Mycosphaerellaceae</taxon>
        <taxon>Ramularia</taxon>
    </lineage>
</organism>
<feature type="chain" id="PRO_5013824071" description="SCP domain-containing protein" evidence="1">
    <location>
        <begin position="17"/>
        <end position="218"/>
    </location>
</feature>
<feature type="domain" description="SCP" evidence="2">
    <location>
        <begin position="32"/>
        <end position="178"/>
    </location>
</feature>
<dbReference type="InterPro" id="IPR014044">
    <property type="entry name" value="CAP_dom"/>
</dbReference>
<protein>
    <recommendedName>
        <fullName evidence="2">SCP domain-containing protein</fullName>
    </recommendedName>
</protein>
<name>A0A2D3UM61_9PEZI</name>
<dbReference type="GO" id="GO:0005576">
    <property type="term" value="C:extracellular region"/>
    <property type="evidence" value="ECO:0007669"/>
    <property type="project" value="InterPro"/>
</dbReference>
<evidence type="ECO:0000256" key="1">
    <source>
        <dbReference type="SAM" id="SignalP"/>
    </source>
</evidence>
<dbReference type="Gene3D" id="3.40.33.10">
    <property type="entry name" value="CAP"/>
    <property type="match status" value="1"/>
</dbReference>
<dbReference type="PRINTS" id="PR00838">
    <property type="entry name" value="V5ALLERGEN"/>
</dbReference>